<dbReference type="EMBL" id="KZ345761">
    <property type="protein sequence ID" value="PIO72128.1"/>
    <property type="molecule type" value="Genomic_DNA"/>
</dbReference>
<keyword evidence="3" id="KW-1185">Reference proteome</keyword>
<dbReference type="OrthoDB" id="5861355at2759"/>
<feature type="region of interest" description="Disordered" evidence="1">
    <location>
        <begin position="1"/>
        <end position="21"/>
    </location>
</feature>
<proteinExistence type="predicted"/>
<evidence type="ECO:0000256" key="1">
    <source>
        <dbReference type="SAM" id="MobiDB-lite"/>
    </source>
</evidence>
<organism evidence="2 3">
    <name type="scientific">Teladorsagia circumcincta</name>
    <name type="common">Brown stomach worm</name>
    <name type="synonym">Ostertagia circumcincta</name>
    <dbReference type="NCBI Taxonomy" id="45464"/>
    <lineage>
        <taxon>Eukaryota</taxon>
        <taxon>Metazoa</taxon>
        <taxon>Ecdysozoa</taxon>
        <taxon>Nematoda</taxon>
        <taxon>Chromadorea</taxon>
        <taxon>Rhabditida</taxon>
        <taxon>Rhabditina</taxon>
        <taxon>Rhabditomorpha</taxon>
        <taxon>Strongyloidea</taxon>
        <taxon>Trichostrongylidae</taxon>
        <taxon>Teladorsagia</taxon>
    </lineage>
</organism>
<evidence type="ECO:0000313" key="3">
    <source>
        <dbReference type="Proteomes" id="UP000230423"/>
    </source>
</evidence>
<accession>A0A2G9UPF1</accession>
<protein>
    <submittedName>
        <fullName evidence="2">EBP50 protein</fullName>
    </submittedName>
</protein>
<name>A0A2G9UPF1_TELCI</name>
<dbReference type="Proteomes" id="UP000230423">
    <property type="component" value="Unassembled WGS sequence"/>
</dbReference>
<gene>
    <name evidence="2" type="ORF">TELCIR_05951</name>
</gene>
<dbReference type="AlphaFoldDB" id="A0A2G9UPF1"/>
<reference evidence="2 3" key="1">
    <citation type="submission" date="2015-09" db="EMBL/GenBank/DDBJ databases">
        <title>Draft genome of the parasitic nematode Teladorsagia circumcincta isolate WARC Sus (inbred).</title>
        <authorList>
            <person name="Mitreva M."/>
        </authorList>
    </citation>
    <scope>NUCLEOTIDE SEQUENCE [LARGE SCALE GENOMIC DNA]</scope>
    <source>
        <strain evidence="2 3">S</strain>
    </source>
</reference>
<sequence length="69" mass="8077">MRLSPINRPRQIGQDSTLEPCRVSPATDKFDIFGLSAQEARERLRQNKKNIHRGFDMSLEEKYRLVSNM</sequence>
<evidence type="ECO:0000313" key="2">
    <source>
        <dbReference type="EMBL" id="PIO72128.1"/>
    </source>
</evidence>